<dbReference type="PROSITE" id="PS00076">
    <property type="entry name" value="PYRIDINE_REDOX_1"/>
    <property type="match status" value="1"/>
</dbReference>
<evidence type="ECO:0000313" key="14">
    <source>
        <dbReference type="EMBL" id="MBK4733288.1"/>
    </source>
</evidence>
<feature type="transmembrane region" description="Helical" evidence="10">
    <location>
        <begin position="39"/>
        <end position="61"/>
    </location>
</feature>
<proteinExistence type="inferred from homology"/>
<dbReference type="Gene3D" id="3.30.390.30">
    <property type="match status" value="1"/>
</dbReference>
<evidence type="ECO:0000256" key="2">
    <source>
        <dbReference type="ARBA" id="ARBA00007532"/>
    </source>
</evidence>
<evidence type="ECO:0000313" key="15">
    <source>
        <dbReference type="Proteomes" id="UP000622890"/>
    </source>
</evidence>
<dbReference type="EMBL" id="JAEPBG010000001">
    <property type="protein sequence ID" value="MBK4733288.1"/>
    <property type="molecule type" value="Genomic_DNA"/>
</dbReference>
<dbReference type="SUPFAM" id="SSF51905">
    <property type="entry name" value="FAD/NAD(P)-binding domain"/>
    <property type="match status" value="1"/>
</dbReference>
<comment type="cofactor">
    <cofactor evidence="1">
        <name>FAD</name>
        <dbReference type="ChEBI" id="CHEBI:57692"/>
    </cofactor>
</comment>
<feature type="domain" description="FAD/NAD(P)-binding" evidence="12">
    <location>
        <begin position="225"/>
        <end position="543"/>
    </location>
</feature>
<evidence type="ECO:0000256" key="3">
    <source>
        <dbReference type="ARBA" id="ARBA00022630"/>
    </source>
</evidence>
<feature type="transmembrane region" description="Helical" evidence="10">
    <location>
        <begin position="73"/>
        <end position="95"/>
    </location>
</feature>
<dbReference type="SUPFAM" id="SSF55424">
    <property type="entry name" value="FAD/NAD-linked reductases, dimerisation (C-terminal) domain"/>
    <property type="match status" value="1"/>
</dbReference>
<dbReference type="InterPro" id="IPR016156">
    <property type="entry name" value="FAD/NAD-linked_Rdtase_dimer_sf"/>
</dbReference>
<keyword evidence="8 9" id="KW-0676">Redox-active center</keyword>
<evidence type="ECO:0000256" key="8">
    <source>
        <dbReference type="ARBA" id="ARBA00023284"/>
    </source>
</evidence>
<dbReference type="PANTHER" id="PTHR43014:SF2">
    <property type="entry name" value="MERCURIC REDUCTASE"/>
    <property type="match status" value="1"/>
</dbReference>
<dbReference type="InterPro" id="IPR004099">
    <property type="entry name" value="Pyr_nucl-diS_OxRdtase_dimer"/>
</dbReference>
<protein>
    <submittedName>
        <fullName evidence="14">FAD-dependent oxidoreductase</fullName>
    </submittedName>
</protein>
<dbReference type="Pfam" id="PF09335">
    <property type="entry name" value="VTT_dom"/>
    <property type="match status" value="1"/>
</dbReference>
<keyword evidence="5" id="KW-0521">NADP</keyword>
<keyword evidence="10" id="KW-1133">Transmembrane helix</keyword>
<feature type="transmembrane region" description="Helical" evidence="10">
    <location>
        <begin position="181"/>
        <end position="201"/>
    </location>
</feature>
<dbReference type="Pfam" id="PF07992">
    <property type="entry name" value="Pyr_redox_2"/>
    <property type="match status" value="1"/>
</dbReference>
<name>A0A934W5J3_9BURK</name>
<dbReference type="InterPro" id="IPR036188">
    <property type="entry name" value="FAD/NAD-bd_sf"/>
</dbReference>
<keyword evidence="6 9" id="KW-0560">Oxidoreductase</keyword>
<dbReference type="PRINTS" id="PR00411">
    <property type="entry name" value="PNDRDTASEI"/>
</dbReference>
<keyword evidence="10" id="KW-0472">Membrane</keyword>
<dbReference type="GO" id="GO:0016668">
    <property type="term" value="F:oxidoreductase activity, acting on a sulfur group of donors, NAD(P) as acceptor"/>
    <property type="evidence" value="ECO:0007669"/>
    <property type="project" value="InterPro"/>
</dbReference>
<feature type="domain" description="VTT" evidence="13">
    <location>
        <begin position="56"/>
        <end position="170"/>
    </location>
</feature>
<dbReference type="InterPro" id="IPR023753">
    <property type="entry name" value="FAD/NAD-binding_dom"/>
</dbReference>
<evidence type="ECO:0000256" key="5">
    <source>
        <dbReference type="ARBA" id="ARBA00022857"/>
    </source>
</evidence>
<sequence>MVAAFFALDLNRYLGLDLLKEKQLALRAWDAQHPWSAAVIYFAIYALVTALSLPGATILTLAGGAVFGLWRGLLIVSFASSIGATLAFLAARFLVRDAVLRRFGTRMRAIDEGIARDGAFYLFTLRLVPLFPFFLINLLMGATAMPTMTYYWVSQLGMLPATIVYVLAGTQLGELTSARDLFSPGLLAAFTLLGVFPLLARRALAAWTARRRYARWPKPKRFDFNMVVIGAGAAGLVSAYIAAAVKAKVALVEKHRMGGDCLYTGCVPSKTLIRSARLMAQIRRADEFGLADAHARVDFAAVMERVRRVIADIEPHDSVARYQGLGVDCVQGTARIVSPYLVEVRDGAGAVRMLSTRSIVIAAGARPRVPAIPGIEAVGYLTSDTLWELRALPRRLLILGGGPIGCEMAQAFARLGAQVTLVEAGERLLAREDEEVSALVARRFTDEGIRLRTGHAAQRFMMENGEKRLVAAGPEGEAHIVFDALLVAVGRIANTTGYGLEELGIATTPSGTIETDAYLQTLYPNILAAGDVAGPWQYTHAGAHQAWYAAVNGLFGRFRKFAVDGSVMPQATFIEPEVARVGLNEREAREQGIAHEVTRYGIDDLDRAIADGATDGWVKVLTVPGKDTILGATVVGEHAADVIAEFVLAMRHGLGLNKLLGTIHIYPTLAEANKYAAGAWKRAHAPQKLLGWLARYHAWERG</sequence>
<gene>
    <name evidence="14" type="ORF">JJB74_01465</name>
</gene>
<evidence type="ECO:0000259" key="13">
    <source>
        <dbReference type="Pfam" id="PF09335"/>
    </source>
</evidence>
<evidence type="ECO:0000259" key="11">
    <source>
        <dbReference type="Pfam" id="PF02852"/>
    </source>
</evidence>
<evidence type="ECO:0000256" key="1">
    <source>
        <dbReference type="ARBA" id="ARBA00001974"/>
    </source>
</evidence>
<dbReference type="AlphaFoldDB" id="A0A934W5J3"/>
<keyword evidence="15" id="KW-1185">Reference proteome</keyword>
<evidence type="ECO:0000256" key="9">
    <source>
        <dbReference type="RuleBase" id="RU003691"/>
    </source>
</evidence>
<feature type="transmembrane region" description="Helical" evidence="10">
    <location>
        <begin position="222"/>
        <end position="243"/>
    </location>
</feature>
<feature type="domain" description="Pyridine nucleotide-disulphide oxidoreductase dimerisation" evidence="11">
    <location>
        <begin position="568"/>
        <end position="676"/>
    </location>
</feature>
<comment type="caution">
    <text evidence="14">The sequence shown here is derived from an EMBL/GenBank/DDBJ whole genome shotgun (WGS) entry which is preliminary data.</text>
</comment>
<dbReference type="Pfam" id="PF02852">
    <property type="entry name" value="Pyr_redox_dim"/>
    <property type="match status" value="1"/>
</dbReference>
<dbReference type="RefSeq" id="WP_200590713.1">
    <property type="nucleotide sequence ID" value="NZ_JAEPBG010000001.1"/>
</dbReference>
<comment type="similarity">
    <text evidence="2 9">Belongs to the class-I pyridine nucleotide-disulfide oxidoreductase family.</text>
</comment>
<reference evidence="14" key="1">
    <citation type="submission" date="2021-01" db="EMBL/GenBank/DDBJ databases">
        <title>Genome sequence of strain Noviherbaspirillum sp. DKR-6.</title>
        <authorList>
            <person name="Chaudhary D.K."/>
        </authorList>
    </citation>
    <scope>NUCLEOTIDE SEQUENCE</scope>
    <source>
        <strain evidence="14">DKR-6</strain>
    </source>
</reference>
<feature type="transmembrane region" description="Helical" evidence="10">
    <location>
        <begin position="150"/>
        <end position="169"/>
    </location>
</feature>
<keyword evidence="10" id="KW-0812">Transmembrane</keyword>
<dbReference type="Gene3D" id="3.50.50.60">
    <property type="entry name" value="FAD/NAD(P)-binding domain"/>
    <property type="match status" value="2"/>
</dbReference>
<accession>A0A934W5J3</accession>
<dbReference type="PRINTS" id="PR00368">
    <property type="entry name" value="FADPNR"/>
</dbReference>
<keyword evidence="7" id="KW-1015">Disulfide bond</keyword>
<feature type="transmembrane region" description="Helical" evidence="10">
    <location>
        <begin position="118"/>
        <end position="138"/>
    </location>
</feature>
<dbReference type="InterPro" id="IPR032816">
    <property type="entry name" value="VTT_dom"/>
</dbReference>
<organism evidence="14 15">
    <name type="scientific">Noviherbaspirillum pedocola</name>
    <dbReference type="NCBI Taxonomy" id="2801341"/>
    <lineage>
        <taxon>Bacteria</taxon>
        <taxon>Pseudomonadati</taxon>
        <taxon>Pseudomonadota</taxon>
        <taxon>Betaproteobacteria</taxon>
        <taxon>Burkholderiales</taxon>
        <taxon>Oxalobacteraceae</taxon>
        <taxon>Noviherbaspirillum</taxon>
    </lineage>
</organism>
<dbReference type="InterPro" id="IPR012999">
    <property type="entry name" value="Pyr_OxRdtase_I_AS"/>
</dbReference>
<dbReference type="PANTHER" id="PTHR43014">
    <property type="entry name" value="MERCURIC REDUCTASE"/>
    <property type="match status" value="1"/>
</dbReference>
<evidence type="ECO:0000259" key="12">
    <source>
        <dbReference type="Pfam" id="PF07992"/>
    </source>
</evidence>
<keyword evidence="3 9" id="KW-0285">Flavoprotein</keyword>
<dbReference type="GO" id="GO:0050660">
    <property type="term" value="F:flavin adenine dinucleotide binding"/>
    <property type="evidence" value="ECO:0007669"/>
    <property type="project" value="TreeGrafter"/>
</dbReference>
<evidence type="ECO:0000256" key="10">
    <source>
        <dbReference type="SAM" id="Phobius"/>
    </source>
</evidence>
<evidence type="ECO:0000256" key="4">
    <source>
        <dbReference type="ARBA" id="ARBA00022827"/>
    </source>
</evidence>
<evidence type="ECO:0000256" key="6">
    <source>
        <dbReference type="ARBA" id="ARBA00023002"/>
    </source>
</evidence>
<dbReference type="GO" id="GO:0003955">
    <property type="term" value="F:NAD(P)H dehydrogenase (quinone) activity"/>
    <property type="evidence" value="ECO:0007669"/>
    <property type="project" value="TreeGrafter"/>
</dbReference>
<dbReference type="FunFam" id="3.30.390.30:FF:000001">
    <property type="entry name" value="Dihydrolipoyl dehydrogenase"/>
    <property type="match status" value="1"/>
</dbReference>
<evidence type="ECO:0000256" key="7">
    <source>
        <dbReference type="ARBA" id="ARBA00023157"/>
    </source>
</evidence>
<dbReference type="Proteomes" id="UP000622890">
    <property type="component" value="Unassembled WGS sequence"/>
</dbReference>
<keyword evidence="4 9" id="KW-0274">FAD</keyword>